<dbReference type="InterPro" id="IPR051681">
    <property type="entry name" value="Ser/Thr_Kinases-Pseudokinases"/>
</dbReference>
<dbReference type="STRING" id="1051891.A0A0C3Q0K5"/>
<keyword evidence="3" id="KW-0802">TPR repeat</keyword>
<dbReference type="PROSITE" id="PS50011">
    <property type="entry name" value="PROTEIN_KINASE_DOM"/>
    <property type="match status" value="1"/>
</dbReference>
<evidence type="ECO:0000313" key="5">
    <source>
        <dbReference type="EMBL" id="KIO21535.1"/>
    </source>
</evidence>
<proteinExistence type="predicted"/>
<dbReference type="GO" id="GO:0005524">
    <property type="term" value="F:ATP binding"/>
    <property type="evidence" value="ECO:0007669"/>
    <property type="project" value="UniProtKB-KW"/>
</dbReference>
<gene>
    <name evidence="5" type="ORF">M407DRAFT_28867</name>
</gene>
<dbReference type="Gene3D" id="1.10.510.10">
    <property type="entry name" value="Transferase(Phosphotransferase) domain 1"/>
    <property type="match status" value="1"/>
</dbReference>
<dbReference type="InterPro" id="IPR019734">
    <property type="entry name" value="TPR_rpt"/>
</dbReference>
<dbReference type="OrthoDB" id="3227842at2759"/>
<keyword evidence="6" id="KW-1185">Reference proteome</keyword>
<dbReference type="PANTHER" id="PTHR44329">
    <property type="entry name" value="SERINE/THREONINE-PROTEIN KINASE TNNI3K-RELATED"/>
    <property type="match status" value="1"/>
</dbReference>
<keyword evidence="2" id="KW-0067">ATP-binding</keyword>
<dbReference type="PROSITE" id="PS00108">
    <property type="entry name" value="PROTEIN_KINASE_ST"/>
    <property type="match status" value="1"/>
</dbReference>
<evidence type="ECO:0000256" key="3">
    <source>
        <dbReference type="PROSITE-ProRule" id="PRU00339"/>
    </source>
</evidence>
<reference evidence="6" key="2">
    <citation type="submission" date="2015-01" db="EMBL/GenBank/DDBJ databases">
        <title>Evolutionary Origins and Diversification of the Mycorrhizal Mutualists.</title>
        <authorList>
            <consortium name="DOE Joint Genome Institute"/>
            <consortium name="Mycorrhizal Genomics Consortium"/>
            <person name="Kohler A."/>
            <person name="Kuo A."/>
            <person name="Nagy L.G."/>
            <person name="Floudas D."/>
            <person name="Copeland A."/>
            <person name="Barry K.W."/>
            <person name="Cichocki N."/>
            <person name="Veneault-Fourrey C."/>
            <person name="LaButti K."/>
            <person name="Lindquist E.A."/>
            <person name="Lipzen A."/>
            <person name="Lundell T."/>
            <person name="Morin E."/>
            <person name="Murat C."/>
            <person name="Riley R."/>
            <person name="Ohm R."/>
            <person name="Sun H."/>
            <person name="Tunlid A."/>
            <person name="Henrissat B."/>
            <person name="Grigoriev I.V."/>
            <person name="Hibbett D.S."/>
            <person name="Martin F."/>
        </authorList>
    </citation>
    <scope>NUCLEOTIDE SEQUENCE [LARGE SCALE GENOMIC DNA]</scope>
    <source>
        <strain evidence="6">MUT 4182</strain>
    </source>
</reference>
<evidence type="ECO:0000259" key="4">
    <source>
        <dbReference type="PROSITE" id="PS50011"/>
    </source>
</evidence>
<feature type="repeat" description="TPR" evidence="3">
    <location>
        <begin position="335"/>
        <end position="368"/>
    </location>
</feature>
<dbReference type="SUPFAM" id="SSF48452">
    <property type="entry name" value="TPR-like"/>
    <property type="match status" value="2"/>
</dbReference>
<feature type="domain" description="Protein kinase" evidence="4">
    <location>
        <begin position="36"/>
        <end position="318"/>
    </location>
</feature>
<dbReference type="Pfam" id="PF13374">
    <property type="entry name" value="TPR_10"/>
    <property type="match status" value="1"/>
</dbReference>
<dbReference type="Gene3D" id="1.25.40.10">
    <property type="entry name" value="Tetratricopeptide repeat domain"/>
    <property type="match status" value="2"/>
</dbReference>
<evidence type="ECO:0000313" key="6">
    <source>
        <dbReference type="Proteomes" id="UP000054248"/>
    </source>
</evidence>
<dbReference type="InterPro" id="IPR008271">
    <property type="entry name" value="Ser/Thr_kinase_AS"/>
</dbReference>
<dbReference type="Pfam" id="PF13424">
    <property type="entry name" value="TPR_12"/>
    <property type="match status" value="1"/>
</dbReference>
<reference evidence="5 6" key="1">
    <citation type="submission" date="2014-04" db="EMBL/GenBank/DDBJ databases">
        <authorList>
            <consortium name="DOE Joint Genome Institute"/>
            <person name="Kuo A."/>
            <person name="Girlanda M."/>
            <person name="Perotto S."/>
            <person name="Kohler A."/>
            <person name="Nagy L.G."/>
            <person name="Floudas D."/>
            <person name="Copeland A."/>
            <person name="Barry K.W."/>
            <person name="Cichocki N."/>
            <person name="Veneault-Fourrey C."/>
            <person name="LaButti K."/>
            <person name="Lindquist E.A."/>
            <person name="Lipzen A."/>
            <person name="Lundell T."/>
            <person name="Morin E."/>
            <person name="Murat C."/>
            <person name="Sun H."/>
            <person name="Tunlid A."/>
            <person name="Henrissat B."/>
            <person name="Grigoriev I.V."/>
            <person name="Hibbett D.S."/>
            <person name="Martin F."/>
            <person name="Nordberg H.P."/>
            <person name="Cantor M.N."/>
            <person name="Hua S.X."/>
        </authorList>
    </citation>
    <scope>NUCLEOTIDE SEQUENCE [LARGE SCALE GENOMIC DNA]</scope>
    <source>
        <strain evidence="5 6">MUT 4182</strain>
    </source>
</reference>
<sequence length="754" mass="85054">MSTIEDIERRQARGQAVDAAYQALEIYQADRRRIVFLPDTQKRAGGYGIVRPAHLYATPYLPAWLATRLYGPPQVVAVKQIKISAIDNVDELKRAFTKEMLVWSGLETHPGVAKFVGFCADFWHTEAWLISPWEPYGNVSEFIRGRELEVPEKLSLVYDTIDALTFLHQLNPPVCHGDIKSANVLVNAKYRAVLCDFGLARLYEDSGFGRLETSTGFKGSIRWCSPELLNGHPRTPNSDVYAWAWLVWEIMTGELPYEGSGADYIIMRQIFESPRPQVNGESRLSDCLQVWELMIRCWGIEPLQRPTSNMCRTTVRFLPRCPPTPRDHQHQARSAALLENLGDLESWKGNYEEGLAYLEQALQLYEKDENNRGIASVLRKQASISYRHSYPVKTLDAASAALEKFKRLGDPLGTAESLYLIGSAMTVQSKEEEATTYLEQALTIFRTHGNDVGIVQCLERIGEIHRRKRRNQEALDTLEEAVGIASRCGDKLGEAKVLIILGVAHMDNGELTRSASILSEACDIARRVGWEYGVCTALWDLGTLKLREDNYPEAEGLLQESLTAARRTKAPWRLAQVLGSLGLCLRSQGRADEAIKAYEGSYSAYQEISLGEESANTASIVAELKRDQGSRRDSLVWYSSAIAEYRKIGDKYKVSMCLGEKARVLVDMEEYDEAVLHFEASLILDQELGYGLSWNQERLSKIPKTIIKWESRKYSKPRGVGVQQVSPLLCDVARLQRRLPQLRSPGLKLAIRNW</sequence>
<dbReference type="SMART" id="SM00220">
    <property type="entry name" value="S_TKc"/>
    <property type="match status" value="1"/>
</dbReference>
<name>A0A0C3Q0K5_9AGAM</name>
<dbReference type="InterPro" id="IPR000719">
    <property type="entry name" value="Prot_kinase_dom"/>
</dbReference>
<dbReference type="AlphaFoldDB" id="A0A0C3Q0K5"/>
<dbReference type="HOGENOM" id="CLU_000288_7_37_1"/>
<dbReference type="GO" id="GO:0004672">
    <property type="term" value="F:protein kinase activity"/>
    <property type="evidence" value="ECO:0007669"/>
    <property type="project" value="InterPro"/>
</dbReference>
<dbReference type="SUPFAM" id="SSF56112">
    <property type="entry name" value="Protein kinase-like (PK-like)"/>
    <property type="match status" value="1"/>
</dbReference>
<dbReference type="InterPro" id="IPR011990">
    <property type="entry name" value="TPR-like_helical_dom_sf"/>
</dbReference>
<dbReference type="Pfam" id="PF07714">
    <property type="entry name" value="PK_Tyr_Ser-Thr"/>
    <property type="match status" value="1"/>
</dbReference>
<protein>
    <recommendedName>
        <fullName evidence="4">Protein kinase domain-containing protein</fullName>
    </recommendedName>
</protein>
<dbReference type="PANTHER" id="PTHR44329:SF298">
    <property type="entry name" value="MIXED LINEAGE KINASE DOMAIN-LIKE PROTEIN"/>
    <property type="match status" value="1"/>
</dbReference>
<dbReference type="GO" id="GO:0097527">
    <property type="term" value="P:necroptotic signaling pathway"/>
    <property type="evidence" value="ECO:0007669"/>
    <property type="project" value="TreeGrafter"/>
</dbReference>
<dbReference type="PROSITE" id="PS50005">
    <property type="entry name" value="TPR"/>
    <property type="match status" value="1"/>
</dbReference>
<evidence type="ECO:0000256" key="2">
    <source>
        <dbReference type="ARBA" id="ARBA00022840"/>
    </source>
</evidence>
<organism evidence="5 6">
    <name type="scientific">Tulasnella calospora MUT 4182</name>
    <dbReference type="NCBI Taxonomy" id="1051891"/>
    <lineage>
        <taxon>Eukaryota</taxon>
        <taxon>Fungi</taxon>
        <taxon>Dikarya</taxon>
        <taxon>Basidiomycota</taxon>
        <taxon>Agaricomycotina</taxon>
        <taxon>Agaricomycetes</taxon>
        <taxon>Cantharellales</taxon>
        <taxon>Tulasnellaceae</taxon>
        <taxon>Tulasnella</taxon>
    </lineage>
</organism>
<dbReference type="Proteomes" id="UP000054248">
    <property type="component" value="Unassembled WGS sequence"/>
</dbReference>
<dbReference type="InterPro" id="IPR011009">
    <property type="entry name" value="Kinase-like_dom_sf"/>
</dbReference>
<keyword evidence="1" id="KW-0547">Nucleotide-binding</keyword>
<dbReference type="EMBL" id="KN823135">
    <property type="protein sequence ID" value="KIO21535.1"/>
    <property type="molecule type" value="Genomic_DNA"/>
</dbReference>
<evidence type="ECO:0000256" key="1">
    <source>
        <dbReference type="ARBA" id="ARBA00022741"/>
    </source>
</evidence>
<dbReference type="SMART" id="SM00028">
    <property type="entry name" value="TPR"/>
    <property type="match status" value="7"/>
</dbReference>
<dbReference type="InterPro" id="IPR001245">
    <property type="entry name" value="Ser-Thr/Tyr_kinase_cat_dom"/>
</dbReference>
<accession>A0A0C3Q0K5</accession>